<protein>
    <submittedName>
        <fullName evidence="4">von Willebrand factor A domain-containing protein 1 isoform X2</fullName>
    </submittedName>
</protein>
<feature type="chain" id="PRO_5033995695" evidence="2">
    <location>
        <begin position="19"/>
        <end position="89"/>
    </location>
</feature>
<name>A0A8B7SN27_HIPAR</name>
<evidence type="ECO:0000313" key="3">
    <source>
        <dbReference type="Proteomes" id="UP000694851"/>
    </source>
</evidence>
<dbReference type="GeneID" id="109391188"/>
<sequence>MLPWTALGLALSLRLALAQSGAERGAEGPGRHGLHRQHWPWQPPGAVGRRLGPCWEAPALRGCGRPAHHCAGAEGLHYGRNAATAAPCL</sequence>
<dbReference type="CTD" id="64856"/>
<evidence type="ECO:0000256" key="1">
    <source>
        <dbReference type="SAM" id="MobiDB-lite"/>
    </source>
</evidence>
<feature type="region of interest" description="Disordered" evidence="1">
    <location>
        <begin position="22"/>
        <end position="42"/>
    </location>
</feature>
<keyword evidence="3" id="KW-1185">Reference proteome</keyword>
<dbReference type="AlphaFoldDB" id="A0A8B7SN27"/>
<accession>A0A8B7SN27</accession>
<dbReference type="OrthoDB" id="9949424at2759"/>
<evidence type="ECO:0000256" key="2">
    <source>
        <dbReference type="SAM" id="SignalP"/>
    </source>
</evidence>
<reference evidence="4" key="1">
    <citation type="submission" date="2025-08" db="UniProtKB">
        <authorList>
            <consortium name="RefSeq"/>
        </authorList>
    </citation>
    <scope>IDENTIFICATION</scope>
    <source>
        <tissue evidence="4">Muscle</tissue>
    </source>
</reference>
<feature type="signal peptide" evidence="2">
    <location>
        <begin position="1"/>
        <end position="18"/>
    </location>
</feature>
<evidence type="ECO:0000313" key="4">
    <source>
        <dbReference type="RefSeq" id="XP_019514079.1"/>
    </source>
</evidence>
<gene>
    <name evidence="4" type="primary">VWA1</name>
</gene>
<organism evidence="3 4">
    <name type="scientific">Hipposideros armiger</name>
    <name type="common">Great Himalayan leaf-nosed bat</name>
    <dbReference type="NCBI Taxonomy" id="186990"/>
    <lineage>
        <taxon>Eukaryota</taxon>
        <taxon>Metazoa</taxon>
        <taxon>Chordata</taxon>
        <taxon>Craniata</taxon>
        <taxon>Vertebrata</taxon>
        <taxon>Euteleostomi</taxon>
        <taxon>Mammalia</taxon>
        <taxon>Eutheria</taxon>
        <taxon>Laurasiatheria</taxon>
        <taxon>Chiroptera</taxon>
        <taxon>Yinpterochiroptera</taxon>
        <taxon>Rhinolophoidea</taxon>
        <taxon>Hipposideridae</taxon>
        <taxon>Hipposideros</taxon>
    </lineage>
</organism>
<keyword evidence="2" id="KW-0732">Signal</keyword>
<dbReference type="RefSeq" id="XP_019514079.1">
    <property type="nucleotide sequence ID" value="XM_019658534.1"/>
</dbReference>
<dbReference type="Proteomes" id="UP000694851">
    <property type="component" value="Unplaced"/>
</dbReference>
<proteinExistence type="predicted"/>